<organism evidence="1 2">
    <name type="scientific">Romanomermis culicivorax</name>
    <name type="common">Nematode worm</name>
    <dbReference type="NCBI Taxonomy" id="13658"/>
    <lineage>
        <taxon>Eukaryota</taxon>
        <taxon>Metazoa</taxon>
        <taxon>Ecdysozoa</taxon>
        <taxon>Nematoda</taxon>
        <taxon>Enoplea</taxon>
        <taxon>Dorylaimia</taxon>
        <taxon>Mermithida</taxon>
        <taxon>Mermithoidea</taxon>
        <taxon>Mermithidae</taxon>
        <taxon>Romanomermis</taxon>
    </lineage>
</organism>
<dbReference type="AlphaFoldDB" id="A0A915KUT2"/>
<protein>
    <submittedName>
        <fullName evidence="2">Uncharacterized protein</fullName>
    </submittedName>
</protein>
<accession>A0A915KUT2</accession>
<evidence type="ECO:0000313" key="2">
    <source>
        <dbReference type="WBParaSite" id="nRc.2.0.1.t42686-RA"/>
    </source>
</evidence>
<sequence length="137" mass="15547">MIYLVSMIIDLESLPFVLIDRRKILAKSVKPPKLAFRLTIPCSLSKSSNKLTRASNSLIICWIGFNKLGIFSKLIRKTGRSVISLIEILRRFIERPDSSNSSQAIIYKVPLNQENGEICIKSRISDKPIDKLCKARN</sequence>
<proteinExistence type="predicted"/>
<dbReference type="Proteomes" id="UP000887565">
    <property type="component" value="Unplaced"/>
</dbReference>
<evidence type="ECO:0000313" key="1">
    <source>
        <dbReference type="Proteomes" id="UP000887565"/>
    </source>
</evidence>
<dbReference type="WBParaSite" id="nRc.2.0.1.t42686-RA">
    <property type="protein sequence ID" value="nRc.2.0.1.t42686-RA"/>
    <property type="gene ID" value="nRc.2.0.1.g42686"/>
</dbReference>
<keyword evidence="1" id="KW-1185">Reference proteome</keyword>
<name>A0A915KUT2_ROMCU</name>
<reference evidence="2" key="1">
    <citation type="submission" date="2022-11" db="UniProtKB">
        <authorList>
            <consortium name="WormBaseParasite"/>
        </authorList>
    </citation>
    <scope>IDENTIFICATION</scope>
</reference>